<evidence type="ECO:0000256" key="7">
    <source>
        <dbReference type="ARBA" id="ARBA00022679"/>
    </source>
</evidence>
<proteinExistence type="inferred from homology"/>
<keyword evidence="6 12" id="KW-0489">Methyltransferase</keyword>
<keyword evidence="7" id="KW-0808">Transferase</keyword>
<comment type="similarity">
    <text evidence="2">Belongs to the methyltransferase superfamily. L-isoaspartyl/D-aspartyl protein methyltransferase family.</text>
</comment>
<gene>
    <name evidence="12" type="primary">fxlM</name>
    <name evidence="12" type="ORF">ACFOY2_08605</name>
</gene>
<evidence type="ECO:0000256" key="2">
    <source>
        <dbReference type="ARBA" id="ARBA00005369"/>
    </source>
</evidence>
<keyword evidence="13" id="KW-1185">Reference proteome</keyword>
<dbReference type="InterPro" id="IPR029063">
    <property type="entry name" value="SAM-dependent_MTases_sf"/>
</dbReference>
<evidence type="ECO:0000256" key="3">
    <source>
        <dbReference type="ARBA" id="ARBA00011890"/>
    </source>
</evidence>
<dbReference type="EMBL" id="JBHSBI010000003">
    <property type="protein sequence ID" value="MFC4007279.1"/>
    <property type="molecule type" value="Genomic_DNA"/>
</dbReference>
<evidence type="ECO:0000256" key="6">
    <source>
        <dbReference type="ARBA" id="ARBA00022603"/>
    </source>
</evidence>
<dbReference type="RefSeq" id="WP_379527398.1">
    <property type="nucleotide sequence ID" value="NZ_JBHSBI010000003.1"/>
</dbReference>
<dbReference type="GO" id="GO:0008168">
    <property type="term" value="F:methyltransferase activity"/>
    <property type="evidence" value="ECO:0007669"/>
    <property type="project" value="UniProtKB-KW"/>
</dbReference>
<keyword evidence="8" id="KW-0949">S-adenosyl-L-methionine</keyword>
<evidence type="ECO:0000256" key="1">
    <source>
        <dbReference type="ARBA" id="ARBA00004496"/>
    </source>
</evidence>
<dbReference type="Proteomes" id="UP001595851">
    <property type="component" value="Unassembled WGS sequence"/>
</dbReference>
<evidence type="ECO:0000256" key="8">
    <source>
        <dbReference type="ARBA" id="ARBA00022691"/>
    </source>
</evidence>
<evidence type="ECO:0000313" key="12">
    <source>
        <dbReference type="EMBL" id="MFC4007279.1"/>
    </source>
</evidence>
<dbReference type="Gene3D" id="3.40.50.150">
    <property type="entry name" value="Vaccinia Virus protein VP39"/>
    <property type="match status" value="1"/>
</dbReference>
<evidence type="ECO:0000256" key="4">
    <source>
        <dbReference type="ARBA" id="ARBA00013346"/>
    </source>
</evidence>
<dbReference type="SUPFAM" id="SSF53335">
    <property type="entry name" value="S-adenosyl-L-methionine-dependent methyltransferases"/>
    <property type="match status" value="1"/>
</dbReference>
<reference evidence="13" key="1">
    <citation type="journal article" date="2019" name="Int. J. Syst. Evol. Microbiol.">
        <title>The Global Catalogue of Microorganisms (GCM) 10K type strain sequencing project: providing services to taxonomists for standard genome sequencing and annotation.</title>
        <authorList>
            <consortium name="The Broad Institute Genomics Platform"/>
            <consortium name="The Broad Institute Genome Sequencing Center for Infectious Disease"/>
            <person name="Wu L."/>
            <person name="Ma J."/>
        </authorList>
    </citation>
    <scope>NUCLEOTIDE SEQUENCE [LARGE SCALE GENOMIC DNA]</scope>
    <source>
        <strain evidence="13">TBRC 1276</strain>
    </source>
</reference>
<sequence length="380" mass="40010">MDFATRREAMVALLRERQDISEPVAAAMRAVPRHLFVPGVAPEDAYRDEPIVTKRDAEGRPISSSSQPAIMALMLDQLGVEPGQRVLEIGAGTGYNAALLGHLTGPGGRVVSVDIDADIVAQARQNLSAAGADHVEVVCADGAQGHEELAPYDRLIATVGVWDLAPAWMEQLGDQGRLVVPLDLRGVQASVALEREGGHWVSRSVVPCGFMRMRGPFSGTEVITVLRPELMLVLPEPREFGDVLAALGTDPAQIATEVEGPSSGAEIGMGTALWLALHEPRWCALIGVLGPGTGYGGTSGIVEGDSIALLASDGPLVVRGHGPDGARLAGELAAHVRDWDAAGRPKTESLRIEAYEGPAPAGRTVIEKRHVNLALDFGAN</sequence>
<accession>A0ABV8G2G0</accession>
<dbReference type="CDD" id="cd02440">
    <property type="entry name" value="AdoMet_MTases"/>
    <property type="match status" value="1"/>
</dbReference>
<dbReference type="NCBIfam" id="TIGR04364">
    <property type="entry name" value="methyltran_FxLD"/>
    <property type="match status" value="1"/>
</dbReference>
<evidence type="ECO:0000313" key="13">
    <source>
        <dbReference type="Proteomes" id="UP001595851"/>
    </source>
</evidence>
<evidence type="ECO:0000256" key="9">
    <source>
        <dbReference type="ARBA" id="ARBA00030757"/>
    </source>
</evidence>
<protein>
    <recommendedName>
        <fullName evidence="4">Protein-L-isoaspartate O-methyltransferase</fullName>
        <ecNumber evidence="3">2.1.1.77</ecNumber>
    </recommendedName>
    <alternativeName>
        <fullName evidence="11">L-isoaspartyl protein carboxyl methyltransferase</fullName>
    </alternativeName>
    <alternativeName>
        <fullName evidence="9">Protein L-isoaspartyl methyltransferase</fullName>
    </alternativeName>
    <alternativeName>
        <fullName evidence="10">Protein-beta-aspartate methyltransferase</fullName>
    </alternativeName>
</protein>
<evidence type="ECO:0000256" key="11">
    <source>
        <dbReference type="ARBA" id="ARBA00031350"/>
    </source>
</evidence>
<dbReference type="InterPro" id="IPR000682">
    <property type="entry name" value="PCMT"/>
</dbReference>
<keyword evidence="5" id="KW-0963">Cytoplasm</keyword>
<name>A0ABV8G2G0_9ACTN</name>
<dbReference type="PANTHER" id="PTHR11579">
    <property type="entry name" value="PROTEIN-L-ISOASPARTATE O-METHYLTRANSFERASE"/>
    <property type="match status" value="1"/>
</dbReference>
<dbReference type="EC" id="2.1.1.77" evidence="3"/>
<dbReference type="Pfam" id="PF01135">
    <property type="entry name" value="PCMT"/>
    <property type="match status" value="1"/>
</dbReference>
<comment type="subcellular location">
    <subcellularLocation>
        <location evidence="1">Cytoplasm</location>
    </subcellularLocation>
</comment>
<dbReference type="GO" id="GO:0032259">
    <property type="term" value="P:methylation"/>
    <property type="evidence" value="ECO:0007669"/>
    <property type="project" value="UniProtKB-KW"/>
</dbReference>
<organism evidence="12 13">
    <name type="scientific">Nonomuraea purpurea</name>
    <dbReference type="NCBI Taxonomy" id="1849276"/>
    <lineage>
        <taxon>Bacteria</taxon>
        <taxon>Bacillati</taxon>
        <taxon>Actinomycetota</taxon>
        <taxon>Actinomycetes</taxon>
        <taxon>Streptosporangiales</taxon>
        <taxon>Streptosporangiaceae</taxon>
        <taxon>Nonomuraea</taxon>
    </lineage>
</organism>
<dbReference type="InterPro" id="IPR027573">
    <property type="entry name" value="Methyltran_FxLD"/>
</dbReference>
<dbReference type="PANTHER" id="PTHR11579:SF0">
    <property type="entry name" value="PROTEIN-L-ISOASPARTATE(D-ASPARTATE) O-METHYLTRANSFERASE"/>
    <property type="match status" value="1"/>
</dbReference>
<comment type="caution">
    <text evidence="12">The sequence shown here is derived from an EMBL/GenBank/DDBJ whole genome shotgun (WGS) entry which is preliminary data.</text>
</comment>
<evidence type="ECO:0000256" key="5">
    <source>
        <dbReference type="ARBA" id="ARBA00022490"/>
    </source>
</evidence>
<evidence type="ECO:0000256" key="10">
    <source>
        <dbReference type="ARBA" id="ARBA00031323"/>
    </source>
</evidence>